<proteinExistence type="predicted"/>
<accession>A0A6N9UGA6</accession>
<evidence type="ECO:0000313" key="2">
    <source>
        <dbReference type="Proteomes" id="UP000469545"/>
    </source>
</evidence>
<protein>
    <submittedName>
        <fullName evidence="1">Uncharacterized protein</fullName>
    </submittedName>
</protein>
<dbReference type="AlphaFoldDB" id="A0A6N9UGA6"/>
<sequence>MAESFILGALRRGRSVEQFLGPCGSAERPGVRYVEVRAVNGRFEVYLHAVEDVGSEGFLDLGEFPPFDPDDEAGEFGRLLGMAEDPLAALVVAEERTGAVRRWWVNENVVQDEYGDFVRAGRPSGVSVDGRPWPDVRDFA</sequence>
<dbReference type="EMBL" id="JAAGMB010000202">
    <property type="protein sequence ID" value="NEB16727.1"/>
    <property type="molecule type" value="Genomic_DNA"/>
</dbReference>
<reference evidence="1 2" key="1">
    <citation type="submission" date="2020-01" db="EMBL/GenBank/DDBJ databases">
        <title>Insect and environment-associated Actinomycetes.</title>
        <authorList>
            <person name="Currrie C."/>
            <person name="Chevrette M."/>
            <person name="Carlson C."/>
            <person name="Stubbendieck R."/>
            <person name="Wendt-Pienkowski E."/>
        </authorList>
    </citation>
    <scope>NUCLEOTIDE SEQUENCE [LARGE SCALE GENOMIC DNA]</scope>
    <source>
        <strain evidence="1 2">SID14172</strain>
    </source>
</reference>
<name>A0A6N9UGA6_9ACTN</name>
<comment type="caution">
    <text evidence="1">The sequence shown here is derived from an EMBL/GenBank/DDBJ whole genome shotgun (WGS) entry which is preliminary data.</text>
</comment>
<keyword evidence="2" id="KW-1185">Reference proteome</keyword>
<evidence type="ECO:0000313" key="1">
    <source>
        <dbReference type="EMBL" id="NEB16727.1"/>
    </source>
</evidence>
<organism evidence="1 2">
    <name type="scientific">Streptomyces coelicoflavus</name>
    <dbReference type="NCBI Taxonomy" id="285562"/>
    <lineage>
        <taxon>Bacteria</taxon>
        <taxon>Bacillati</taxon>
        <taxon>Actinomycetota</taxon>
        <taxon>Actinomycetes</taxon>
        <taxon>Kitasatosporales</taxon>
        <taxon>Streptomycetaceae</taxon>
        <taxon>Streptomyces</taxon>
    </lineage>
</organism>
<gene>
    <name evidence="1" type="ORF">G3I46_09375</name>
</gene>
<dbReference type="Proteomes" id="UP000469545">
    <property type="component" value="Unassembled WGS sequence"/>
</dbReference>